<evidence type="ECO:0000313" key="1">
    <source>
        <dbReference type="EMBL" id="PQQ11111.1"/>
    </source>
</evidence>
<name>A0A314Z2J3_PRUYE</name>
<dbReference type="EMBL" id="PJQY01000417">
    <property type="protein sequence ID" value="PQQ11111.1"/>
    <property type="molecule type" value="Genomic_DNA"/>
</dbReference>
<sequence length="96" mass="11067">MGGWGRQSHLVGWYPDDLHLAFKGTWARFVRCARSAVEEGLVIDVVGLYPFDLPRIAQRLRPRKDNSFNPVRRTRPTCRVFIGQMSLVCAEHQQID</sequence>
<protein>
    <submittedName>
        <fullName evidence="1">Uncharacterized protein</fullName>
    </submittedName>
</protein>
<accession>A0A314Z2J3</accession>
<dbReference type="Proteomes" id="UP000250321">
    <property type="component" value="Unassembled WGS sequence"/>
</dbReference>
<evidence type="ECO:0000313" key="2">
    <source>
        <dbReference type="Proteomes" id="UP000250321"/>
    </source>
</evidence>
<keyword evidence="2" id="KW-1185">Reference proteome</keyword>
<gene>
    <name evidence="1" type="ORF">Pyn_08352</name>
</gene>
<organism evidence="1 2">
    <name type="scientific">Prunus yedoensis var. nudiflora</name>
    <dbReference type="NCBI Taxonomy" id="2094558"/>
    <lineage>
        <taxon>Eukaryota</taxon>
        <taxon>Viridiplantae</taxon>
        <taxon>Streptophyta</taxon>
        <taxon>Embryophyta</taxon>
        <taxon>Tracheophyta</taxon>
        <taxon>Spermatophyta</taxon>
        <taxon>Magnoliopsida</taxon>
        <taxon>eudicotyledons</taxon>
        <taxon>Gunneridae</taxon>
        <taxon>Pentapetalae</taxon>
        <taxon>rosids</taxon>
        <taxon>fabids</taxon>
        <taxon>Rosales</taxon>
        <taxon>Rosaceae</taxon>
        <taxon>Amygdaloideae</taxon>
        <taxon>Amygdaleae</taxon>
        <taxon>Prunus</taxon>
    </lineage>
</organism>
<dbReference type="AlphaFoldDB" id="A0A314Z2J3"/>
<proteinExistence type="predicted"/>
<reference evidence="1 2" key="1">
    <citation type="submission" date="2018-02" db="EMBL/GenBank/DDBJ databases">
        <title>Draft genome of wild Prunus yedoensis var. nudiflora.</title>
        <authorList>
            <person name="Baek S."/>
            <person name="Kim J.-H."/>
            <person name="Choi K."/>
            <person name="Kim G.-B."/>
            <person name="Cho A."/>
            <person name="Jang H."/>
            <person name="Shin C.-H."/>
            <person name="Yu H.-J."/>
            <person name="Mun J.-H."/>
        </authorList>
    </citation>
    <scope>NUCLEOTIDE SEQUENCE [LARGE SCALE GENOMIC DNA]</scope>
    <source>
        <strain evidence="2">cv. Jeju island</strain>
        <tissue evidence="1">Leaf</tissue>
    </source>
</reference>
<comment type="caution">
    <text evidence="1">The sequence shown here is derived from an EMBL/GenBank/DDBJ whole genome shotgun (WGS) entry which is preliminary data.</text>
</comment>